<dbReference type="InterPro" id="IPR000792">
    <property type="entry name" value="Tscrpt_reg_LuxR_C"/>
</dbReference>
<dbReference type="InterPro" id="IPR011006">
    <property type="entry name" value="CheY-like_superfamily"/>
</dbReference>
<reference evidence="6 7" key="1">
    <citation type="journal article" date="2018" name="ISME J.">
        <title>Endosymbiont genomes yield clues of tubeworm success.</title>
        <authorList>
            <person name="Li Y."/>
            <person name="Liles M.R."/>
            <person name="Halanych K.M."/>
        </authorList>
    </citation>
    <scope>NUCLEOTIDE SEQUENCE [LARGE SCALE GENOMIC DNA]</scope>
    <source>
        <strain evidence="6">A1464</strain>
    </source>
</reference>
<dbReference type="Gene3D" id="3.40.50.2300">
    <property type="match status" value="1"/>
</dbReference>
<evidence type="ECO:0000259" key="5">
    <source>
        <dbReference type="PROSITE" id="PS50110"/>
    </source>
</evidence>
<evidence type="ECO:0000256" key="2">
    <source>
        <dbReference type="ARBA" id="ARBA00023125"/>
    </source>
</evidence>
<evidence type="ECO:0000313" key="6">
    <source>
        <dbReference type="EMBL" id="RDH82977.1"/>
    </source>
</evidence>
<dbReference type="GO" id="GO:0000160">
    <property type="term" value="P:phosphorelay signal transduction system"/>
    <property type="evidence" value="ECO:0007669"/>
    <property type="project" value="InterPro"/>
</dbReference>
<dbReference type="SUPFAM" id="SSF52172">
    <property type="entry name" value="CheY-like"/>
    <property type="match status" value="1"/>
</dbReference>
<feature type="modified residue" description="4-aspartylphosphate" evidence="3">
    <location>
        <position position="59"/>
    </location>
</feature>
<evidence type="ECO:0000259" key="4">
    <source>
        <dbReference type="PROSITE" id="PS50043"/>
    </source>
</evidence>
<evidence type="ECO:0000256" key="1">
    <source>
        <dbReference type="ARBA" id="ARBA00022553"/>
    </source>
</evidence>
<evidence type="ECO:0000256" key="3">
    <source>
        <dbReference type="PROSITE-ProRule" id="PRU00169"/>
    </source>
</evidence>
<gene>
    <name evidence="6" type="ORF">DIZ80_11990</name>
</gene>
<name>A0A370DFA0_9GAMM</name>
<dbReference type="GO" id="GO:0006355">
    <property type="term" value="P:regulation of DNA-templated transcription"/>
    <property type="evidence" value="ECO:0007669"/>
    <property type="project" value="InterPro"/>
</dbReference>
<dbReference type="Proteomes" id="UP000254266">
    <property type="component" value="Unassembled WGS sequence"/>
</dbReference>
<dbReference type="InterPro" id="IPR058245">
    <property type="entry name" value="NreC/VraR/RcsB-like_REC"/>
</dbReference>
<dbReference type="CDD" id="cd06170">
    <property type="entry name" value="LuxR_C_like"/>
    <property type="match status" value="1"/>
</dbReference>
<dbReference type="SUPFAM" id="SSF46894">
    <property type="entry name" value="C-terminal effector domain of the bipartite response regulators"/>
    <property type="match status" value="1"/>
</dbReference>
<organism evidence="6 7">
    <name type="scientific">endosymbiont of Galathealinum brachiosum</name>
    <dbReference type="NCBI Taxonomy" id="2200906"/>
    <lineage>
        <taxon>Bacteria</taxon>
        <taxon>Pseudomonadati</taxon>
        <taxon>Pseudomonadota</taxon>
        <taxon>Gammaproteobacteria</taxon>
        <taxon>sulfur-oxidizing symbionts</taxon>
    </lineage>
</organism>
<feature type="domain" description="Response regulatory" evidence="5">
    <location>
        <begin position="8"/>
        <end position="124"/>
    </location>
</feature>
<dbReference type="PANTHER" id="PTHR43214">
    <property type="entry name" value="TWO-COMPONENT RESPONSE REGULATOR"/>
    <property type="match status" value="1"/>
</dbReference>
<dbReference type="SMART" id="SM00421">
    <property type="entry name" value="HTH_LUXR"/>
    <property type="match status" value="1"/>
</dbReference>
<dbReference type="SMART" id="SM00448">
    <property type="entry name" value="REC"/>
    <property type="match status" value="1"/>
</dbReference>
<dbReference type="InterPro" id="IPR001789">
    <property type="entry name" value="Sig_transdc_resp-reg_receiver"/>
</dbReference>
<keyword evidence="2 6" id="KW-0238">DNA-binding</keyword>
<dbReference type="PROSITE" id="PS50043">
    <property type="entry name" value="HTH_LUXR_2"/>
    <property type="match status" value="1"/>
</dbReference>
<dbReference type="EMBL" id="QFXC01000011">
    <property type="protein sequence ID" value="RDH82977.1"/>
    <property type="molecule type" value="Genomic_DNA"/>
</dbReference>
<keyword evidence="7" id="KW-1185">Reference proteome</keyword>
<dbReference type="Pfam" id="PF00196">
    <property type="entry name" value="GerE"/>
    <property type="match status" value="1"/>
</dbReference>
<comment type="caution">
    <text evidence="6">The sequence shown here is derived from an EMBL/GenBank/DDBJ whole genome shotgun (WGS) entry which is preliminary data.</text>
</comment>
<dbReference type="Pfam" id="PF00072">
    <property type="entry name" value="Response_reg"/>
    <property type="match status" value="1"/>
</dbReference>
<feature type="domain" description="HTH luxR-type" evidence="4">
    <location>
        <begin position="146"/>
        <end position="211"/>
    </location>
</feature>
<keyword evidence="1 3" id="KW-0597">Phosphoprotein</keyword>
<sequence length="215" mass="23594">MNIKNDISVLLVDDHEVVRAGYSRLLEATNGISVIAEADDGGSAYTEYFNHKPDVLVMDLSMPGIGGLEASRRILIKDKAAKILVFSVYENEVFLTRALDLGVLGYISKRSASQVMIEAIRQVAKGEIYVGHELMPYLVKARSLVDGDPLTKLTPREFEIFLLLADSKSVSNIADLLNLSPKTVGHHTTSIKNKLDISDIAGLTRLAIRLELMSP</sequence>
<accession>A0A370DFA0</accession>
<dbReference type="PROSITE" id="PS50110">
    <property type="entry name" value="RESPONSE_REGULATORY"/>
    <property type="match status" value="1"/>
</dbReference>
<dbReference type="PANTHER" id="PTHR43214:SF43">
    <property type="entry name" value="TWO-COMPONENT RESPONSE REGULATOR"/>
    <property type="match status" value="1"/>
</dbReference>
<dbReference type="AlphaFoldDB" id="A0A370DFA0"/>
<dbReference type="InterPro" id="IPR016032">
    <property type="entry name" value="Sig_transdc_resp-reg_C-effctor"/>
</dbReference>
<dbReference type="InterPro" id="IPR039420">
    <property type="entry name" value="WalR-like"/>
</dbReference>
<proteinExistence type="predicted"/>
<dbReference type="GO" id="GO:0003677">
    <property type="term" value="F:DNA binding"/>
    <property type="evidence" value="ECO:0007669"/>
    <property type="project" value="UniProtKB-KW"/>
</dbReference>
<dbReference type="CDD" id="cd17535">
    <property type="entry name" value="REC_NarL-like"/>
    <property type="match status" value="1"/>
</dbReference>
<evidence type="ECO:0000313" key="7">
    <source>
        <dbReference type="Proteomes" id="UP000254266"/>
    </source>
</evidence>
<dbReference type="PRINTS" id="PR00038">
    <property type="entry name" value="HTHLUXR"/>
</dbReference>
<protein>
    <submittedName>
        <fullName evidence="6">DNA-binding response regulator</fullName>
    </submittedName>
</protein>